<dbReference type="SMART" id="SM00369">
    <property type="entry name" value="LRR_TYP"/>
    <property type="match status" value="6"/>
</dbReference>
<evidence type="ECO:0000313" key="17">
    <source>
        <dbReference type="Proteomes" id="UP000516437"/>
    </source>
</evidence>
<feature type="region of interest" description="Disordered" evidence="13">
    <location>
        <begin position="1"/>
        <end position="24"/>
    </location>
</feature>
<evidence type="ECO:0000256" key="10">
    <source>
        <dbReference type="ARBA" id="ARBA00023170"/>
    </source>
</evidence>
<protein>
    <submittedName>
        <fullName evidence="16">Receptor-like protein 12</fullName>
    </submittedName>
</protein>
<keyword evidence="12" id="KW-0175">Coiled coil</keyword>
<evidence type="ECO:0000256" key="11">
    <source>
        <dbReference type="ARBA" id="ARBA00023180"/>
    </source>
</evidence>
<sequence>MSGVKRARTTRTGTGSSSQEQEVADPMMTLERRMEYLRGRPVAKERPVTLSDFDQLLYEEHSLYQLFEYQGFIHQLSWTEGFCVDAVVQDFFCALVSVDRAPEVQLEVRGVQFLFSADVIADFLNCPRPESPCFPAVPLNDEQRTSEQDLWTLMTGKTSAVVGSIIKQSEFSEFWRILHLIWTPNVDGRTHSTECPFTRAQCMLLLGQQQRIDFPLYMFELIMDEAWEIKEYSLPYGVFSQFLISRGVVIAASDTQEASRPSTSASEAPMETGAPAVPPPWVAQLFADFDSRVGATMKATLQPVERRMQSMEEQLKELLDGECTVTMLRNKSVVAHMADVNEQLEEIKKTLDDFKMEADPQRIPGDIPDDVATFRDAFEIVYSWLANQASQVFYLVDNLHGPTWRVVQKLSCRNAYDIPGLDPDGEVDVNIESGAAIANEAYQEDDAIDLFIDFRQFNLNPLRRDDVTPNVIQASEAIDRGKKRRIDSNDVSEGDEAEIEENTEESGDEDSFESDSNSTENEASGDNRGREFPSVTSGQLHSMSPIPSPTLSAPSPRVNESMSQGTPACPSSCASTSASKRGRGRTRGVSLEKSLGSGSAKLSVHIPEGECGGVSSTAAILSTKIGMLVRGLIPISVNKWVDVPAEVKEYIMDRVLDHFDLDYTRHEDKRSEQNKKNRSKLTVNHAAGSRSFQRTRACMKNQESGNINPAELYKKNYTNKDGIWTSEGAREIYERMDAFQRQCDLEGKTYTEIEVYSEILGKKSGYVRGLGRAVKPPPSSTLTTQSSDLQHQLAKARDEIEAMRAAREKDLQEFAKKQAEMEATLRDHRESSGWSRSASGTLFISFCFSAVSGECLGDQKSLLLRLKNSLEFDPSWSTKLGQWNQNVDCCLWEGVTCNEGRVIGLDLSNESISGGLEHSSGLFDLHYLQSLNLACNDFGLSQIPYQFMKLKNIRTLNLSAAGFAGQIPKEIAHLTRLVTLDLSNNFYRTGDDSADVQLILENPNLATLVQKLSELRELYLDRINITAQGYEWCQALSAALPNLRVLSMSHCSLSGPLDSSLLNLQSLSVIRLDGNDFPASVLESFADFQNLTSLSLSDTNLDGIVSEKIFGVQTLQTMDLSLNYLLQGSLPEFSRNGSLQTLILSGTSISGTLPHSVGSLEMLSTMDLSFCNFSGTIPTAMTNLTRLVHLDMSHNGFTGTIPSFSMAKNITQIDLSYNALTGEITSTRWEELLMLESLYLGSNSLEGPIPGSLFSLPSLEWLDLSNNHFSGQVDEFSNTSYKLLTLDLSNNNLEGPIPMSLFELRSLDFLSLSSNNFSGYLQLTVIQKLENLSELDLSENNLLIECSETNSSAVYSLLRVSLRSNQLKTFPDCLSNQYNLLHLDLSSNQIEGVIPEWLSEKDFLVTLNLSRNYFVKLEASFLDPPALDVLDLHSNQLQGPLPLFSTDIVHLDFSGNNFSSTLPANIGNFLGSTLFFSLSSNKFYGSIPRSVCHATRLQVLDLSKNSFSGPIPQCLIERSETLMVLDLRSNDLTGVISDAFPSNCALQSLALNGNQLGGELPKSLAQCTNLVVLDMGNNHIEGAFPCYLKNTSMLRILVLRFNKFYGPIGCPGPNSTWPMLQIIDLASNRFSGKLPTNVFSMWKEMISGEEWGPLKVNRFTLGGGNFIYSFTYQQGISVGLKGLEMELKNVLTIFTSIDFSCNKFDGPIPAELGGLKLLYLLNLSHNAFSGKIPSSLGKLSQLEALDFSSNHFSGEIPVQLADGLTFLSVLNLSFNQLVGQIPFIKQFATFSETSYEGNEGLCGFPLKQKCGNDEEPGTPSPEFEKSHWKSRTVVNWNYLCVELGFVYGFGMVIGPLLFWKRWRIAYYKHIDDIFFRIFPHWYLRNEYRRRQPRRSHR</sequence>
<dbReference type="InterPro" id="IPR004252">
    <property type="entry name" value="Probable_transposase_24"/>
</dbReference>
<comment type="similarity">
    <text evidence="2">Belongs to the RLP family.</text>
</comment>
<dbReference type="PANTHER" id="PTHR48061">
    <property type="entry name" value="LEUCINE-RICH REPEAT RECEPTOR PROTEIN KINASE EMS1-LIKE-RELATED"/>
    <property type="match status" value="1"/>
</dbReference>
<feature type="compositionally biased region" description="Low complexity" evidence="13">
    <location>
        <begin position="566"/>
        <end position="579"/>
    </location>
</feature>
<dbReference type="InterPro" id="IPR032675">
    <property type="entry name" value="LRR_dom_sf"/>
</dbReference>
<evidence type="ECO:0000256" key="4">
    <source>
        <dbReference type="ARBA" id="ARBA00022614"/>
    </source>
</evidence>
<evidence type="ECO:0000256" key="9">
    <source>
        <dbReference type="ARBA" id="ARBA00023136"/>
    </source>
</evidence>
<keyword evidence="11" id="KW-0325">Glycoprotein</keyword>
<evidence type="ECO:0000313" key="16">
    <source>
        <dbReference type="EMBL" id="KAB1224394.1"/>
    </source>
</evidence>
<dbReference type="Pfam" id="PF08263">
    <property type="entry name" value="LRRNT_2"/>
    <property type="match status" value="1"/>
</dbReference>
<dbReference type="PRINTS" id="PR00019">
    <property type="entry name" value="LEURICHRPT"/>
</dbReference>
<feature type="transmembrane region" description="Helical" evidence="14">
    <location>
        <begin position="1836"/>
        <end position="1859"/>
    </location>
</feature>
<evidence type="ECO:0000256" key="12">
    <source>
        <dbReference type="SAM" id="Coils"/>
    </source>
</evidence>
<dbReference type="Gene3D" id="3.80.10.10">
    <property type="entry name" value="Ribonuclease Inhibitor"/>
    <property type="match status" value="6"/>
</dbReference>
<feature type="domain" description="Leucine-rich repeat-containing N-terminal plant-type" evidence="15">
    <location>
        <begin position="857"/>
        <end position="898"/>
    </location>
</feature>
<dbReference type="GO" id="GO:0005886">
    <property type="term" value="C:plasma membrane"/>
    <property type="evidence" value="ECO:0007669"/>
    <property type="project" value="UniProtKB-SubCell"/>
</dbReference>
<keyword evidence="17" id="KW-1185">Reference proteome</keyword>
<dbReference type="InterPro" id="IPR003591">
    <property type="entry name" value="Leu-rich_rpt_typical-subtyp"/>
</dbReference>
<evidence type="ECO:0000256" key="2">
    <source>
        <dbReference type="ARBA" id="ARBA00009592"/>
    </source>
</evidence>
<reference evidence="16 17" key="1">
    <citation type="journal article" date="2019" name="Plant Biotechnol. J.">
        <title>The red bayberry genome and genetic basis of sex determination.</title>
        <authorList>
            <person name="Jia H.M."/>
            <person name="Jia H.J."/>
            <person name="Cai Q.L."/>
            <person name="Wang Y."/>
            <person name="Zhao H.B."/>
            <person name="Yang W.F."/>
            <person name="Wang G.Y."/>
            <person name="Li Y.H."/>
            <person name="Zhan D.L."/>
            <person name="Shen Y.T."/>
            <person name="Niu Q.F."/>
            <person name="Chang L."/>
            <person name="Qiu J."/>
            <person name="Zhao L."/>
            <person name="Xie H.B."/>
            <person name="Fu W.Y."/>
            <person name="Jin J."/>
            <person name="Li X.W."/>
            <person name="Jiao Y."/>
            <person name="Zhou C.C."/>
            <person name="Tu T."/>
            <person name="Chai C.Y."/>
            <person name="Gao J.L."/>
            <person name="Fan L.J."/>
            <person name="van de Weg E."/>
            <person name="Wang J.Y."/>
            <person name="Gao Z.S."/>
        </authorList>
    </citation>
    <scope>NUCLEOTIDE SEQUENCE [LARGE SCALE GENOMIC DNA]</scope>
    <source>
        <tissue evidence="16">Leaves</tissue>
    </source>
</reference>
<dbReference type="InterPro" id="IPR013210">
    <property type="entry name" value="LRR_N_plant-typ"/>
</dbReference>
<dbReference type="EMBL" id="RXIC02000020">
    <property type="protein sequence ID" value="KAB1224394.1"/>
    <property type="molecule type" value="Genomic_DNA"/>
</dbReference>
<evidence type="ECO:0000256" key="1">
    <source>
        <dbReference type="ARBA" id="ARBA00004251"/>
    </source>
</evidence>
<dbReference type="OrthoDB" id="1394818at2759"/>
<dbReference type="Pfam" id="PF03004">
    <property type="entry name" value="Transposase_24"/>
    <property type="match status" value="1"/>
</dbReference>
<evidence type="ECO:0000259" key="15">
    <source>
        <dbReference type="Pfam" id="PF08263"/>
    </source>
</evidence>
<feature type="compositionally biased region" description="Acidic residues" evidence="13">
    <location>
        <begin position="490"/>
        <end position="513"/>
    </location>
</feature>
<keyword evidence="3" id="KW-1003">Cell membrane</keyword>
<dbReference type="Proteomes" id="UP000516437">
    <property type="component" value="Chromosome 2"/>
</dbReference>
<evidence type="ECO:0000256" key="6">
    <source>
        <dbReference type="ARBA" id="ARBA00022729"/>
    </source>
</evidence>
<dbReference type="Pfam" id="PF00560">
    <property type="entry name" value="LRR_1"/>
    <property type="match status" value="9"/>
</dbReference>
<keyword evidence="8 14" id="KW-1133">Transmembrane helix</keyword>
<proteinExistence type="inferred from homology"/>
<name>A0A6A1WGQ9_9ROSI</name>
<dbReference type="FunFam" id="3.80.10.10:FF:000041">
    <property type="entry name" value="LRR receptor-like serine/threonine-protein kinase ERECTA"/>
    <property type="match status" value="2"/>
</dbReference>
<evidence type="ECO:0000256" key="8">
    <source>
        <dbReference type="ARBA" id="ARBA00022989"/>
    </source>
</evidence>
<keyword evidence="10 16" id="KW-0675">Receptor</keyword>
<evidence type="ECO:0000256" key="7">
    <source>
        <dbReference type="ARBA" id="ARBA00022737"/>
    </source>
</evidence>
<keyword evidence="7" id="KW-0677">Repeat</keyword>
<dbReference type="InterPro" id="IPR001611">
    <property type="entry name" value="Leu-rich_rpt"/>
</dbReference>
<keyword evidence="6" id="KW-0732">Signal</keyword>
<gene>
    <name evidence="16" type="ORF">CJ030_MR2G019397</name>
</gene>
<dbReference type="InterPro" id="IPR046956">
    <property type="entry name" value="RLP23-like"/>
</dbReference>
<dbReference type="PANTHER" id="PTHR48061:SF2">
    <property type="entry name" value="RECEPTOR LIKE PROTEIN 30-LIKE"/>
    <property type="match status" value="1"/>
</dbReference>
<evidence type="ECO:0000256" key="3">
    <source>
        <dbReference type="ARBA" id="ARBA00022475"/>
    </source>
</evidence>
<keyword evidence="5 14" id="KW-0812">Transmembrane</keyword>
<comment type="subcellular location">
    <subcellularLocation>
        <location evidence="1">Cell membrane</location>
        <topology evidence="1">Single-pass type I membrane protein</topology>
    </subcellularLocation>
</comment>
<feature type="coiled-coil region" evidence="12">
    <location>
        <begin position="301"/>
        <end position="357"/>
    </location>
</feature>
<keyword evidence="9 14" id="KW-0472">Membrane</keyword>
<dbReference type="SUPFAM" id="SSF52058">
    <property type="entry name" value="L domain-like"/>
    <property type="match status" value="4"/>
</dbReference>
<organism evidence="16 17">
    <name type="scientific">Morella rubra</name>
    <name type="common">Chinese bayberry</name>
    <dbReference type="NCBI Taxonomy" id="262757"/>
    <lineage>
        <taxon>Eukaryota</taxon>
        <taxon>Viridiplantae</taxon>
        <taxon>Streptophyta</taxon>
        <taxon>Embryophyta</taxon>
        <taxon>Tracheophyta</taxon>
        <taxon>Spermatophyta</taxon>
        <taxon>Magnoliopsida</taxon>
        <taxon>eudicotyledons</taxon>
        <taxon>Gunneridae</taxon>
        <taxon>Pentapetalae</taxon>
        <taxon>rosids</taxon>
        <taxon>fabids</taxon>
        <taxon>Fagales</taxon>
        <taxon>Myricaceae</taxon>
        <taxon>Morella</taxon>
    </lineage>
</organism>
<feature type="coiled-coil region" evidence="12">
    <location>
        <begin position="786"/>
        <end position="831"/>
    </location>
</feature>
<evidence type="ECO:0000256" key="5">
    <source>
        <dbReference type="ARBA" id="ARBA00022692"/>
    </source>
</evidence>
<dbReference type="FunFam" id="3.80.10.10:FF:000095">
    <property type="entry name" value="LRR receptor-like serine/threonine-protein kinase GSO1"/>
    <property type="match status" value="1"/>
</dbReference>
<evidence type="ECO:0000256" key="13">
    <source>
        <dbReference type="SAM" id="MobiDB-lite"/>
    </source>
</evidence>
<dbReference type="FunFam" id="3.80.10.10:FF:000111">
    <property type="entry name" value="LRR receptor-like serine/threonine-protein kinase ERECTA"/>
    <property type="match status" value="1"/>
</dbReference>
<keyword evidence="4" id="KW-0433">Leucine-rich repeat</keyword>
<comment type="caution">
    <text evidence="16">The sequence shown here is derived from an EMBL/GenBank/DDBJ whole genome shotgun (WGS) entry which is preliminary data.</text>
</comment>
<evidence type="ECO:0000256" key="14">
    <source>
        <dbReference type="SAM" id="Phobius"/>
    </source>
</evidence>
<accession>A0A6A1WGQ9</accession>
<dbReference type="Pfam" id="PF13855">
    <property type="entry name" value="LRR_8"/>
    <property type="match status" value="2"/>
</dbReference>
<feature type="region of interest" description="Disordered" evidence="13">
    <location>
        <begin position="483"/>
        <end position="594"/>
    </location>
</feature>
<feature type="compositionally biased region" description="Polar residues" evidence="13">
    <location>
        <begin position="549"/>
        <end position="565"/>
    </location>
</feature>